<dbReference type="EMBL" id="LQNU01000041">
    <property type="protein sequence ID" value="KZE82881.1"/>
    <property type="molecule type" value="Genomic_DNA"/>
</dbReference>
<comment type="caution">
    <text evidence="3">The sequence shown here is derived from an EMBL/GenBank/DDBJ whole genome shotgun (WGS) entry which is preliminary data.</text>
</comment>
<dbReference type="InterPro" id="IPR046462">
    <property type="entry name" value="TerL_nuclease"/>
</dbReference>
<dbReference type="Pfam" id="PF20441">
    <property type="entry name" value="TerL_nuclease"/>
    <property type="match status" value="1"/>
</dbReference>
<dbReference type="InterPro" id="IPR046461">
    <property type="entry name" value="TerL_ATPase"/>
</dbReference>
<keyword evidence="4" id="KW-1185">Reference proteome</keyword>
<dbReference type="InterPro" id="IPR005021">
    <property type="entry name" value="Terminase_largesu-like"/>
</dbReference>
<evidence type="ECO:0000259" key="2">
    <source>
        <dbReference type="Pfam" id="PF20441"/>
    </source>
</evidence>
<dbReference type="AlphaFoldDB" id="A0A164A2K4"/>
<dbReference type="Pfam" id="PF03354">
    <property type="entry name" value="TerL_ATPase"/>
    <property type="match status" value="1"/>
</dbReference>
<feature type="domain" description="Terminase large subunit-like ATPase" evidence="1">
    <location>
        <begin position="83"/>
        <end position="253"/>
    </location>
</feature>
<dbReference type="Proteomes" id="UP000076630">
    <property type="component" value="Unassembled WGS sequence"/>
</dbReference>
<reference evidence="3 4" key="1">
    <citation type="submission" date="2016-01" db="EMBL/GenBank/DDBJ databases">
        <title>Whole genome sequencing of Myroides marinus L41.</title>
        <authorList>
            <person name="Hong K.W."/>
        </authorList>
    </citation>
    <scope>NUCLEOTIDE SEQUENCE [LARGE SCALE GENOMIC DNA]</scope>
    <source>
        <strain evidence="3 4">L41</strain>
    </source>
</reference>
<dbReference type="PANTHER" id="PTHR41287:SF1">
    <property type="entry name" value="PROTEIN YMFN"/>
    <property type="match status" value="1"/>
</dbReference>
<dbReference type="RefSeq" id="WP_038986918.1">
    <property type="nucleotide sequence ID" value="NZ_JWJO01000037.1"/>
</dbReference>
<accession>A0A164A2K4</accession>
<evidence type="ECO:0000313" key="4">
    <source>
        <dbReference type="Proteomes" id="UP000076630"/>
    </source>
</evidence>
<evidence type="ECO:0000259" key="1">
    <source>
        <dbReference type="Pfam" id="PF03354"/>
    </source>
</evidence>
<sequence>MKISKDVMLSPAFEYAEAVRNGTIKTGKRIKLAVERFYKFIEEADDKGFYIDHDKGMRAVNFFPNFLNHTTGKMAGQRFYLAPFQAFTIYNIFGWMDADGKRRFNTVYDKRAKKNGKTAEMAGLALYCMSFDLEMGAQVYVGATKEDQAKLCWSQAVQFIESPVSNPHLRTMGFKCYQREIKFSRTQSKMMPLGGDSKTQDGINSHVSIIDEYHAHKDDTVKENLESSSVSRRQPITYHITTAGTNLQSVCKNYEAAVIEVLEGRNEDDHLWIMIHDLDEGDDWEDEENWFKANPLVGYGLDLDNIRKEYIKAKNQPSKIPNFKTKHLNMWVDAPTIWIPNEIWMKNKVDEIPMYKFEQFGAYGALDLSTTTDITAFIALSEPDEIGDRYIKPYFFCPADTIEHRSKEDRVPYKYWVDAGWLIATPGNVVDYEYVKDTIRSNYKSLNLERIEADKWNCEQMAQELIEEGMEVSYFSQAIGVISFPTKQFEKLAYEGKMKHDGNPILQWMLSGCVIYRDANDNIKVHKGQSNKGGKRIDGIIGIIMALGGSMSVEEDTGGKYSKPMSEDDIYI</sequence>
<feature type="domain" description="Terminase large subunit-like endonuclease" evidence="2">
    <location>
        <begin position="267"/>
        <end position="549"/>
    </location>
</feature>
<protein>
    <recommendedName>
        <fullName evidence="5">Terminase</fullName>
    </recommendedName>
</protein>
<organism evidence="3 4">
    <name type="scientific">Myroides marinus</name>
    <dbReference type="NCBI Taxonomy" id="703342"/>
    <lineage>
        <taxon>Bacteria</taxon>
        <taxon>Pseudomonadati</taxon>
        <taxon>Bacteroidota</taxon>
        <taxon>Flavobacteriia</taxon>
        <taxon>Flavobacteriales</taxon>
        <taxon>Flavobacteriaceae</taxon>
        <taxon>Myroides</taxon>
    </lineage>
</organism>
<dbReference type="GO" id="GO:0004519">
    <property type="term" value="F:endonuclease activity"/>
    <property type="evidence" value="ECO:0007669"/>
    <property type="project" value="InterPro"/>
</dbReference>
<evidence type="ECO:0008006" key="5">
    <source>
        <dbReference type="Google" id="ProtNLM"/>
    </source>
</evidence>
<proteinExistence type="predicted"/>
<name>A0A164A2K4_9FLAO</name>
<dbReference type="PANTHER" id="PTHR41287">
    <property type="match status" value="1"/>
</dbReference>
<dbReference type="Gene3D" id="3.40.50.300">
    <property type="entry name" value="P-loop containing nucleotide triphosphate hydrolases"/>
    <property type="match status" value="1"/>
</dbReference>
<gene>
    <name evidence="3" type="ORF">AV926_04855</name>
</gene>
<dbReference type="OrthoDB" id="9760250at2"/>
<evidence type="ECO:0000313" key="3">
    <source>
        <dbReference type="EMBL" id="KZE82881.1"/>
    </source>
</evidence>
<dbReference type="InterPro" id="IPR027417">
    <property type="entry name" value="P-loop_NTPase"/>
</dbReference>